<keyword evidence="4" id="KW-0969">Cilium</keyword>
<dbReference type="GO" id="GO:0044781">
    <property type="term" value="P:bacterial-type flagellum organization"/>
    <property type="evidence" value="ECO:0007669"/>
    <property type="project" value="UniProtKB-KW"/>
</dbReference>
<organism evidence="4 5">
    <name type="scientific">Candidatus Raskinella chloraquaticus</name>
    <dbReference type="NCBI Taxonomy" id="1951219"/>
    <lineage>
        <taxon>Bacteria</taxon>
        <taxon>Pseudomonadati</taxon>
        <taxon>Pseudomonadota</taxon>
        <taxon>Alphaproteobacteria</taxon>
        <taxon>Hyphomicrobiales</taxon>
        <taxon>Phreatobacteraceae</taxon>
        <taxon>Candidatus Raskinella</taxon>
    </lineage>
</organism>
<evidence type="ECO:0000256" key="1">
    <source>
        <dbReference type="ARBA" id="ARBA00022491"/>
    </source>
</evidence>
<keyword evidence="3" id="KW-0694">RNA-binding</keyword>
<comment type="caution">
    <text evidence="4">The sequence shown here is derived from an EMBL/GenBank/DDBJ whole genome shotgun (WGS) entry which is preliminary data.</text>
</comment>
<proteinExistence type="predicted"/>
<dbReference type="AlphaFoldDB" id="A0A1W9HS41"/>
<dbReference type="Proteomes" id="UP000192872">
    <property type="component" value="Unassembled WGS sequence"/>
</dbReference>
<dbReference type="RefSeq" id="WP_376801109.1">
    <property type="nucleotide sequence ID" value="NZ_DBNB01000006.1"/>
</dbReference>
<evidence type="ECO:0000313" key="4">
    <source>
        <dbReference type="EMBL" id="OQW50094.1"/>
    </source>
</evidence>
<evidence type="ECO:0000256" key="3">
    <source>
        <dbReference type="ARBA" id="ARBA00022884"/>
    </source>
</evidence>
<keyword evidence="4" id="KW-0282">Flagellum</keyword>
<accession>A0A1W9HS41</accession>
<sequence>MSLKVELKPGEKIIIGESVLTNGVGRTTILIDGTAPILRERDVLAPDLANTPASRIYLCVQMMYLHNDILKFHEQYLEFVRDLITAAPSFTPILQRVSNFVLRGMLYKAVKEAKSLLSHEKALLSNV</sequence>
<gene>
    <name evidence="4" type="primary">flbT</name>
    <name evidence="4" type="ORF">A4S15_01320</name>
</gene>
<reference evidence="4 5" key="1">
    <citation type="journal article" date="2017" name="Water Res.">
        <title>Comammox in drinking water systems.</title>
        <authorList>
            <person name="Wang Y."/>
            <person name="Ma L."/>
            <person name="Mao Y."/>
            <person name="Jiang X."/>
            <person name="Xia Y."/>
            <person name="Yu K."/>
            <person name="Li B."/>
            <person name="Zhang T."/>
        </authorList>
    </citation>
    <scope>NUCLEOTIDE SEQUENCE [LARGE SCALE GENOMIC DNA]</scope>
    <source>
        <strain evidence="4">SG_bin8</strain>
    </source>
</reference>
<keyword evidence="2" id="KW-1005">Bacterial flagellum biogenesis</keyword>
<evidence type="ECO:0000313" key="5">
    <source>
        <dbReference type="Proteomes" id="UP000192872"/>
    </source>
</evidence>
<dbReference type="InterPro" id="IPR009967">
    <property type="entry name" value="Flagellum_FlbT"/>
</dbReference>
<dbReference type="GO" id="GO:1902209">
    <property type="term" value="P:negative regulation of bacterial-type flagellum assembly"/>
    <property type="evidence" value="ECO:0007669"/>
    <property type="project" value="InterPro"/>
</dbReference>
<dbReference type="GO" id="GO:0006402">
    <property type="term" value="P:mRNA catabolic process"/>
    <property type="evidence" value="ECO:0007669"/>
    <property type="project" value="InterPro"/>
</dbReference>
<dbReference type="GO" id="GO:0048027">
    <property type="term" value="F:mRNA 5'-UTR binding"/>
    <property type="evidence" value="ECO:0007669"/>
    <property type="project" value="InterPro"/>
</dbReference>
<dbReference type="STRING" id="1827387.A4S15_01320"/>
<keyword evidence="1" id="KW-0678">Repressor</keyword>
<protein>
    <submittedName>
        <fullName evidence="4">Flagellar biosynthesis repressor FlbT</fullName>
    </submittedName>
</protein>
<keyword evidence="4" id="KW-0966">Cell projection</keyword>
<name>A0A1W9HS41_9HYPH</name>
<evidence type="ECO:0000256" key="2">
    <source>
        <dbReference type="ARBA" id="ARBA00022795"/>
    </source>
</evidence>
<dbReference type="Pfam" id="PF07378">
    <property type="entry name" value="FlbT"/>
    <property type="match status" value="1"/>
</dbReference>
<dbReference type="NCBIfam" id="NF009432">
    <property type="entry name" value="PRK12791.1"/>
    <property type="match status" value="1"/>
</dbReference>
<dbReference type="EMBL" id="LWDL01000027">
    <property type="protein sequence ID" value="OQW50094.1"/>
    <property type="molecule type" value="Genomic_DNA"/>
</dbReference>